<feature type="region of interest" description="Disordered" evidence="1">
    <location>
        <begin position="237"/>
        <end position="270"/>
    </location>
</feature>
<gene>
    <name evidence="2" type="ordered locus">AALP_Aa8g268400</name>
</gene>
<accession>A0A087G9N7</accession>
<feature type="region of interest" description="Disordered" evidence="1">
    <location>
        <begin position="328"/>
        <end position="413"/>
    </location>
</feature>
<feature type="compositionally biased region" description="Basic and acidic residues" evidence="1">
    <location>
        <begin position="22"/>
        <end position="31"/>
    </location>
</feature>
<feature type="compositionally biased region" description="Basic residues" evidence="1">
    <location>
        <begin position="1"/>
        <end position="21"/>
    </location>
</feature>
<protein>
    <recommendedName>
        <fullName evidence="4">DUF287 domain-containing protein</fullName>
    </recommendedName>
</protein>
<dbReference type="OrthoDB" id="1109756at2759"/>
<name>A0A087G9N7_ARAAL</name>
<sequence>MMRTKNGVRIRNGVRTRSGSKKAREIPEKRNPTPPREVSIEDPPIPEPDPPIPDEPHLEEEKEDDGGPESDKEANSHASSTESDDETEALIPLEMYFNPSEYKKAIKISSRCYIKEAVATIDGLLPHEKRWFLEHLQFKHFFHMPEYRTHKLLAFETIPDLKKKFRDDCRHVIPHCPRMCKSSFKKSGATGISLSCINEALGKNKIISSIVAPHIGEIPLLDEIFDRQEDNPDVDVKARGEAEKKKEAEKEKEAKKEKEKEKTVGADEHTIPQVLASDLVEIRKDVEEGMLKMTKTMEDRFQTIVDMLGRHDTRLKLVEAFVESQRSNDGFDKEKEGDGSGGVDSEKEKEGGAGSVDSEKECDGSGGGGLDSEKEKEGDDGSVKGKEKKGVVGEKRLREPSTTSNSPKKNKNV</sequence>
<evidence type="ECO:0000313" key="2">
    <source>
        <dbReference type="EMBL" id="KFK26589.1"/>
    </source>
</evidence>
<feature type="compositionally biased region" description="Pro residues" evidence="1">
    <location>
        <begin position="43"/>
        <end position="53"/>
    </location>
</feature>
<keyword evidence="3" id="KW-1185">Reference proteome</keyword>
<proteinExistence type="predicted"/>
<evidence type="ECO:0000313" key="3">
    <source>
        <dbReference type="Proteomes" id="UP000029120"/>
    </source>
</evidence>
<feature type="compositionally biased region" description="Basic and acidic residues" evidence="1">
    <location>
        <begin position="329"/>
        <end position="363"/>
    </location>
</feature>
<evidence type="ECO:0000256" key="1">
    <source>
        <dbReference type="SAM" id="MobiDB-lite"/>
    </source>
</evidence>
<dbReference type="Gramene" id="KFK26589">
    <property type="protein sequence ID" value="KFK26589"/>
    <property type="gene ID" value="AALP_AA8G268400"/>
</dbReference>
<organism evidence="2 3">
    <name type="scientific">Arabis alpina</name>
    <name type="common">Alpine rock-cress</name>
    <dbReference type="NCBI Taxonomy" id="50452"/>
    <lineage>
        <taxon>Eukaryota</taxon>
        <taxon>Viridiplantae</taxon>
        <taxon>Streptophyta</taxon>
        <taxon>Embryophyta</taxon>
        <taxon>Tracheophyta</taxon>
        <taxon>Spermatophyta</taxon>
        <taxon>Magnoliopsida</taxon>
        <taxon>eudicotyledons</taxon>
        <taxon>Gunneridae</taxon>
        <taxon>Pentapetalae</taxon>
        <taxon>rosids</taxon>
        <taxon>malvids</taxon>
        <taxon>Brassicales</taxon>
        <taxon>Brassicaceae</taxon>
        <taxon>Arabideae</taxon>
        <taxon>Arabis</taxon>
    </lineage>
</organism>
<feature type="region of interest" description="Disordered" evidence="1">
    <location>
        <begin position="1"/>
        <end position="89"/>
    </location>
</feature>
<feature type="compositionally biased region" description="Basic and acidic residues" evidence="1">
    <location>
        <begin position="371"/>
        <end position="399"/>
    </location>
</feature>
<dbReference type="EMBL" id="CM002876">
    <property type="protein sequence ID" value="KFK26589.1"/>
    <property type="molecule type" value="Genomic_DNA"/>
</dbReference>
<evidence type="ECO:0008006" key="4">
    <source>
        <dbReference type="Google" id="ProtNLM"/>
    </source>
</evidence>
<dbReference type="AlphaFoldDB" id="A0A087G9N7"/>
<reference evidence="3" key="1">
    <citation type="journal article" date="2015" name="Nat. Plants">
        <title>Genome expansion of Arabis alpina linked with retrotransposition and reduced symmetric DNA methylation.</title>
        <authorList>
            <person name="Willing E.M."/>
            <person name="Rawat V."/>
            <person name="Mandakova T."/>
            <person name="Maumus F."/>
            <person name="James G.V."/>
            <person name="Nordstroem K.J."/>
            <person name="Becker C."/>
            <person name="Warthmann N."/>
            <person name="Chica C."/>
            <person name="Szarzynska B."/>
            <person name="Zytnicki M."/>
            <person name="Albani M.C."/>
            <person name="Kiefer C."/>
            <person name="Bergonzi S."/>
            <person name="Castaings L."/>
            <person name="Mateos J.L."/>
            <person name="Berns M.C."/>
            <person name="Bujdoso N."/>
            <person name="Piofczyk T."/>
            <person name="de Lorenzo L."/>
            <person name="Barrero-Sicilia C."/>
            <person name="Mateos I."/>
            <person name="Piednoel M."/>
            <person name="Hagmann J."/>
            <person name="Chen-Min-Tao R."/>
            <person name="Iglesias-Fernandez R."/>
            <person name="Schuster S.C."/>
            <person name="Alonso-Blanco C."/>
            <person name="Roudier F."/>
            <person name="Carbonero P."/>
            <person name="Paz-Ares J."/>
            <person name="Davis S.J."/>
            <person name="Pecinka A."/>
            <person name="Quesneville H."/>
            <person name="Colot V."/>
            <person name="Lysak M.A."/>
            <person name="Weigel D."/>
            <person name="Coupland G."/>
            <person name="Schneeberger K."/>
        </authorList>
    </citation>
    <scope>NUCLEOTIDE SEQUENCE [LARGE SCALE GENOMIC DNA]</scope>
    <source>
        <strain evidence="3">cv. Pajares</strain>
    </source>
</reference>
<dbReference type="Proteomes" id="UP000029120">
    <property type="component" value="Chromosome 8"/>
</dbReference>